<evidence type="ECO:0000256" key="5">
    <source>
        <dbReference type="ARBA" id="ARBA00023239"/>
    </source>
</evidence>
<keyword evidence="4 7" id="KW-0472">Membrane</keyword>
<protein>
    <recommendedName>
        <fullName evidence="7">Endolytic murein transglycosylase</fullName>
        <ecNumber evidence="7">4.2.2.29</ecNumber>
    </recommendedName>
    <alternativeName>
        <fullName evidence="7">Peptidoglycan lytic transglycosylase</fullName>
    </alternativeName>
    <alternativeName>
        <fullName evidence="7">Peptidoglycan polymerization terminase</fullName>
    </alternativeName>
</protein>
<sequence length="334" mass="37013">MTGFLRRFIAGMITALEFHCMRFWKHWLVVAALVGLALVVLYLLLRAPFTFSPTTITIERGESSAQVAATLGEKRVVTSALALRVLLRISGGDNKLREGTYAFTAPENVFSIERRLLSGEYGVPAIRLTFIEGVTVPEMARQVAAAFPDITVRDFTALAQPYEGYLFPNTYVFPGSVDAAFIVKTLRTNFDKQTEGLKRDVASSKRSFSDVVTMASLVEKEARTDESRRMVAGILWNRVDKGMRLQVDAVFGYIFDTETYSPSQSDQKVASPYNTYLHAGLPPGPIGNPGLSALEAAANPTKTSYLYYLTGDDNQMHYATTFAGHKTNLQKYIK</sequence>
<dbReference type="Gene3D" id="3.30.1490.480">
    <property type="entry name" value="Endolytic murein transglycosylase"/>
    <property type="match status" value="1"/>
</dbReference>
<dbReference type="AlphaFoldDB" id="A0A2H0UA16"/>
<keyword evidence="3 7" id="KW-1133">Transmembrane helix</keyword>
<organism evidence="8 9">
    <name type="scientific">Candidatus Kaiserbacteria bacterium CG10_big_fil_rev_8_21_14_0_10_56_12</name>
    <dbReference type="NCBI Taxonomy" id="1974611"/>
    <lineage>
        <taxon>Bacteria</taxon>
        <taxon>Candidatus Kaiseribacteriota</taxon>
    </lineage>
</organism>
<dbReference type="InterPro" id="IPR003770">
    <property type="entry name" value="MLTG-like"/>
</dbReference>
<dbReference type="EMBL" id="PFBL01000011">
    <property type="protein sequence ID" value="PIR83249.1"/>
    <property type="molecule type" value="Genomic_DNA"/>
</dbReference>
<keyword evidence="1 7" id="KW-1003">Cell membrane</keyword>
<comment type="subcellular location">
    <subcellularLocation>
        <location evidence="7">Cell membrane</location>
        <topology evidence="7">Single-pass membrane protein</topology>
    </subcellularLocation>
</comment>
<dbReference type="PANTHER" id="PTHR30518:SF2">
    <property type="entry name" value="ENDOLYTIC MUREIN TRANSGLYCOSYLASE"/>
    <property type="match status" value="1"/>
</dbReference>
<gene>
    <name evidence="7" type="primary">mltG</name>
    <name evidence="8" type="ORF">COU19_01505</name>
</gene>
<dbReference type="HAMAP" id="MF_02065">
    <property type="entry name" value="MltG"/>
    <property type="match status" value="1"/>
</dbReference>
<dbReference type="GO" id="GO:0005886">
    <property type="term" value="C:plasma membrane"/>
    <property type="evidence" value="ECO:0007669"/>
    <property type="project" value="UniProtKB-SubCell"/>
</dbReference>
<dbReference type="Proteomes" id="UP000230179">
    <property type="component" value="Unassembled WGS sequence"/>
</dbReference>
<dbReference type="EC" id="4.2.2.29" evidence="7"/>
<evidence type="ECO:0000256" key="1">
    <source>
        <dbReference type="ARBA" id="ARBA00022475"/>
    </source>
</evidence>
<dbReference type="GO" id="GO:0008932">
    <property type="term" value="F:lytic endotransglycosylase activity"/>
    <property type="evidence" value="ECO:0007669"/>
    <property type="project" value="UniProtKB-UniRule"/>
</dbReference>
<dbReference type="GO" id="GO:0071555">
    <property type="term" value="P:cell wall organization"/>
    <property type="evidence" value="ECO:0007669"/>
    <property type="project" value="UniProtKB-KW"/>
</dbReference>
<comment type="catalytic activity">
    <reaction evidence="7">
        <text>a peptidoglycan chain = a peptidoglycan chain with N-acetyl-1,6-anhydromuramyl-[peptide] at the reducing end + a peptidoglycan chain with N-acetylglucosamine at the non-reducing end.</text>
        <dbReference type="EC" id="4.2.2.29"/>
    </reaction>
</comment>
<dbReference type="NCBIfam" id="TIGR00247">
    <property type="entry name" value="endolytic transglycosylase MltG"/>
    <property type="match status" value="1"/>
</dbReference>
<proteinExistence type="inferred from homology"/>
<evidence type="ECO:0000313" key="9">
    <source>
        <dbReference type="Proteomes" id="UP000230179"/>
    </source>
</evidence>
<evidence type="ECO:0000256" key="2">
    <source>
        <dbReference type="ARBA" id="ARBA00022692"/>
    </source>
</evidence>
<name>A0A2H0UA16_9BACT</name>
<dbReference type="PANTHER" id="PTHR30518">
    <property type="entry name" value="ENDOLYTIC MUREIN TRANSGLYCOSYLASE"/>
    <property type="match status" value="1"/>
</dbReference>
<keyword evidence="6 7" id="KW-0961">Cell wall biogenesis/degradation</keyword>
<evidence type="ECO:0000256" key="6">
    <source>
        <dbReference type="ARBA" id="ARBA00023316"/>
    </source>
</evidence>
<evidence type="ECO:0000313" key="8">
    <source>
        <dbReference type="EMBL" id="PIR83249.1"/>
    </source>
</evidence>
<reference evidence="9" key="1">
    <citation type="submission" date="2017-09" db="EMBL/GenBank/DDBJ databases">
        <title>Depth-based differentiation of microbial function through sediment-hosted aquifers and enrichment of novel symbionts in the deep terrestrial subsurface.</title>
        <authorList>
            <person name="Probst A.J."/>
            <person name="Ladd B."/>
            <person name="Jarett J.K."/>
            <person name="Geller-Mcgrath D.E."/>
            <person name="Sieber C.M.K."/>
            <person name="Emerson J.B."/>
            <person name="Anantharaman K."/>
            <person name="Thomas B.C."/>
            <person name="Malmstrom R."/>
            <person name="Stieglmeier M."/>
            <person name="Klingl A."/>
            <person name="Woyke T."/>
            <person name="Ryan C.M."/>
            <person name="Banfield J.F."/>
        </authorList>
    </citation>
    <scope>NUCLEOTIDE SEQUENCE [LARGE SCALE GENOMIC DNA]</scope>
</reference>
<evidence type="ECO:0000256" key="7">
    <source>
        <dbReference type="HAMAP-Rule" id="MF_02065"/>
    </source>
</evidence>
<keyword evidence="5 7" id="KW-0456">Lyase</keyword>
<evidence type="ECO:0000256" key="4">
    <source>
        <dbReference type="ARBA" id="ARBA00023136"/>
    </source>
</evidence>
<comment type="caution">
    <text evidence="8">The sequence shown here is derived from an EMBL/GenBank/DDBJ whole genome shotgun (WGS) entry which is preliminary data.</text>
</comment>
<keyword evidence="2 7" id="KW-0812">Transmembrane</keyword>
<dbReference type="GO" id="GO:0009252">
    <property type="term" value="P:peptidoglycan biosynthetic process"/>
    <property type="evidence" value="ECO:0007669"/>
    <property type="project" value="UniProtKB-UniRule"/>
</dbReference>
<feature type="site" description="Important for catalytic activity" evidence="7">
    <location>
        <position position="221"/>
    </location>
</feature>
<feature type="transmembrane region" description="Helical" evidence="7">
    <location>
        <begin position="27"/>
        <end position="45"/>
    </location>
</feature>
<dbReference type="Pfam" id="PF02618">
    <property type="entry name" value="YceG"/>
    <property type="match status" value="1"/>
</dbReference>
<comment type="similarity">
    <text evidence="7">Belongs to the transglycosylase MltG family.</text>
</comment>
<evidence type="ECO:0000256" key="3">
    <source>
        <dbReference type="ARBA" id="ARBA00022989"/>
    </source>
</evidence>
<comment type="function">
    <text evidence="7">Functions as a peptidoglycan terminase that cleaves nascent peptidoglycan strands endolytically to terminate their elongation.</text>
</comment>
<accession>A0A2H0UA16</accession>